<name>A0A1M6MKI0_9FLAO</name>
<dbReference type="Proteomes" id="UP000184172">
    <property type="component" value="Unassembled WGS sequence"/>
</dbReference>
<evidence type="ECO:0000313" key="1">
    <source>
        <dbReference type="EMBL" id="SHJ83924.1"/>
    </source>
</evidence>
<sequence>MQTVVHKLKKIVTKYKILILIGLLVSCITEKTEYGNAELSQKINLTEISSVFKNSTEFNNDTLKISGVLHLDLENKGIYAKSDKIWLNSFKPATELDSVWKRMNGKKVELIGLYKSGKTGHLGLYNGQFTEIYYIKTK</sequence>
<protein>
    <recommendedName>
        <fullName evidence="3">Lipoprotein</fullName>
    </recommendedName>
</protein>
<evidence type="ECO:0000313" key="2">
    <source>
        <dbReference type="Proteomes" id="UP000184172"/>
    </source>
</evidence>
<dbReference type="PROSITE" id="PS51257">
    <property type="entry name" value="PROKAR_LIPOPROTEIN"/>
    <property type="match status" value="1"/>
</dbReference>
<accession>A0A1M6MKI0</accession>
<evidence type="ECO:0008006" key="3">
    <source>
        <dbReference type="Google" id="ProtNLM"/>
    </source>
</evidence>
<organism evidence="1 2">
    <name type="scientific">Aequorivita viscosa</name>
    <dbReference type="NCBI Taxonomy" id="797419"/>
    <lineage>
        <taxon>Bacteria</taxon>
        <taxon>Pseudomonadati</taxon>
        <taxon>Bacteroidota</taxon>
        <taxon>Flavobacteriia</taxon>
        <taxon>Flavobacteriales</taxon>
        <taxon>Flavobacteriaceae</taxon>
        <taxon>Aequorivita</taxon>
    </lineage>
</organism>
<keyword evidence="2" id="KW-1185">Reference proteome</keyword>
<dbReference type="EMBL" id="FQYV01000028">
    <property type="protein sequence ID" value="SHJ83924.1"/>
    <property type="molecule type" value="Genomic_DNA"/>
</dbReference>
<gene>
    <name evidence="1" type="ORF">SAMN04487908_1281</name>
</gene>
<reference evidence="2" key="1">
    <citation type="submission" date="2016-11" db="EMBL/GenBank/DDBJ databases">
        <authorList>
            <person name="Varghese N."/>
            <person name="Submissions S."/>
        </authorList>
    </citation>
    <scope>NUCLEOTIDE SEQUENCE [LARGE SCALE GENOMIC DNA]</scope>
    <source>
        <strain evidence="2">DSM 26349</strain>
    </source>
</reference>
<proteinExistence type="predicted"/>
<dbReference type="AlphaFoldDB" id="A0A1M6MKI0"/>